<evidence type="ECO:0008006" key="3">
    <source>
        <dbReference type="Google" id="ProtNLM"/>
    </source>
</evidence>
<evidence type="ECO:0000313" key="1">
    <source>
        <dbReference type="EMBL" id="TDK27701.1"/>
    </source>
</evidence>
<reference evidence="1 2" key="1">
    <citation type="submission" date="2019-03" db="EMBL/GenBank/DDBJ databases">
        <title>Arthrobacter sp. nov., an bacterium isolated from biocrust in Mu Us Desert.</title>
        <authorList>
            <person name="Lixiong L."/>
        </authorList>
    </citation>
    <scope>NUCLEOTIDE SEQUENCE [LARGE SCALE GENOMIC DNA]</scope>
    <source>
        <strain evidence="1 2">SLN-3</strain>
    </source>
</reference>
<dbReference type="RefSeq" id="WP_133402131.1">
    <property type="nucleotide sequence ID" value="NZ_SMTK01000001.1"/>
</dbReference>
<accession>A0A4R5U240</accession>
<dbReference type="Proteomes" id="UP000295411">
    <property type="component" value="Unassembled WGS sequence"/>
</dbReference>
<dbReference type="OrthoDB" id="3675359at2"/>
<dbReference type="EMBL" id="SMTK01000001">
    <property type="protein sequence ID" value="TDK27701.1"/>
    <property type="molecule type" value="Genomic_DNA"/>
</dbReference>
<dbReference type="InterPro" id="IPR011990">
    <property type="entry name" value="TPR-like_helical_dom_sf"/>
</dbReference>
<keyword evidence="2" id="KW-1185">Reference proteome</keyword>
<comment type="caution">
    <text evidence="1">The sequence shown here is derived from an EMBL/GenBank/DDBJ whole genome shotgun (WGS) entry which is preliminary data.</text>
</comment>
<organism evidence="1 2">
    <name type="scientific">Arthrobacter crusticola</name>
    <dbReference type="NCBI Taxonomy" id="2547960"/>
    <lineage>
        <taxon>Bacteria</taxon>
        <taxon>Bacillati</taxon>
        <taxon>Actinomycetota</taxon>
        <taxon>Actinomycetes</taxon>
        <taxon>Micrococcales</taxon>
        <taxon>Micrococcaceae</taxon>
        <taxon>Arthrobacter</taxon>
    </lineage>
</organism>
<sequence length="374" mass="40936">MLAITGRPAACGPRCWTVPPGPVRELKVVKVLQEITGEQVLLELQARSAWNQRDYEQTQRIAEQAAAMAAELKDDNAWWNMTFLQAESLRKQGLVRESAMVARTLQHHPMTGQSAALVARVCTMTSLALQGSGDLADAVVEARRAAESAARIPGQQELHIEAQNALIAALADSDQLNDAWTECLVLAELLEDNPSKQTSGMSYWAIGNVAFLLQRVEDGTKYHRLAAENLSPTNDLDLWARFNRASAALRLAAGVVEPETLECIDRAEMASSIVGGSERDRLELALTRAHWLVLTGQFDAAIERLRAVTSQESLLATHTAAEARFLLGQAYNARHIELEALLNLEASEELFVQSGANDRAAAARQLIHKVQGFD</sequence>
<evidence type="ECO:0000313" key="2">
    <source>
        <dbReference type="Proteomes" id="UP000295411"/>
    </source>
</evidence>
<gene>
    <name evidence="1" type="ORF">E2F48_00730</name>
</gene>
<proteinExistence type="predicted"/>
<name>A0A4R5U240_9MICC</name>
<dbReference type="SUPFAM" id="SSF48452">
    <property type="entry name" value="TPR-like"/>
    <property type="match status" value="1"/>
</dbReference>
<dbReference type="AlphaFoldDB" id="A0A4R5U240"/>
<protein>
    <recommendedName>
        <fullName evidence="3">Tetratricopeptide repeat protein</fullName>
    </recommendedName>
</protein>